<name>A0A7R9I4M0_9NEOP</name>
<organism evidence="1">
    <name type="scientific">Timema bartmani</name>
    <dbReference type="NCBI Taxonomy" id="61472"/>
    <lineage>
        <taxon>Eukaryota</taxon>
        <taxon>Metazoa</taxon>
        <taxon>Ecdysozoa</taxon>
        <taxon>Arthropoda</taxon>
        <taxon>Hexapoda</taxon>
        <taxon>Insecta</taxon>
        <taxon>Pterygota</taxon>
        <taxon>Neoptera</taxon>
        <taxon>Polyneoptera</taxon>
        <taxon>Phasmatodea</taxon>
        <taxon>Timematodea</taxon>
        <taxon>Timematoidea</taxon>
        <taxon>Timematidae</taxon>
        <taxon>Timema</taxon>
    </lineage>
</organism>
<reference evidence="1" key="1">
    <citation type="submission" date="2020-11" db="EMBL/GenBank/DDBJ databases">
        <authorList>
            <person name="Tran Van P."/>
        </authorList>
    </citation>
    <scope>NUCLEOTIDE SEQUENCE</scope>
</reference>
<dbReference type="GO" id="GO:0005739">
    <property type="term" value="C:mitochondrion"/>
    <property type="evidence" value="ECO:0007669"/>
    <property type="project" value="TreeGrafter"/>
</dbReference>
<accession>A0A7R9I4M0</accession>
<proteinExistence type="predicted"/>
<dbReference type="InterPro" id="IPR029393">
    <property type="entry name" value="FUS1"/>
</dbReference>
<dbReference type="EMBL" id="OD567963">
    <property type="protein sequence ID" value="CAD7446373.1"/>
    <property type="molecule type" value="Genomic_DNA"/>
</dbReference>
<dbReference type="Pfam" id="PF15000">
    <property type="entry name" value="TUSC2"/>
    <property type="match status" value="1"/>
</dbReference>
<dbReference type="AlphaFoldDB" id="A0A7R9I4M0"/>
<gene>
    <name evidence="1" type="ORF">TBIB3V08_LOCUS8704</name>
</gene>
<dbReference type="GO" id="GO:0051881">
    <property type="term" value="P:regulation of mitochondrial membrane potential"/>
    <property type="evidence" value="ECO:0007669"/>
    <property type="project" value="TreeGrafter"/>
</dbReference>
<protein>
    <submittedName>
        <fullName evidence="1">Uncharacterized protein</fullName>
    </submittedName>
</protein>
<evidence type="ECO:0000313" key="1">
    <source>
        <dbReference type="EMBL" id="CAD7446373.1"/>
    </source>
</evidence>
<sequence length="425" mass="47739">MSILVGDVPSAIFDECRAARSPLIRLGLVGLSQSHTPVVIENCLTGSPVTYTSRHVLMVDIVLHAGPQDSRRSDLFTISLETNSTRLMICYLPLKSMFFDEDGDLAHEFFVEVPPTRRGCKATMKKVLDNLTPQGLALQPKNAPLLSSFQYRDSFTGQFQLLLRSPIIYLGGQTTQLWSYHGIHLGLVKWSEVLATDPEVPSLIPGASRLSRKQWVWNRRNDLKLTGAQWSVAALESSFDSRRESGAKPGIGKLVRHWDTLETLTTARLGCASPPLYTSSFLDREKLFINFHVCIWISPQFFIIFKNGYLTNLCEPIITLSTPIRDSNLNLPVIGSLVYCMSSVLDERPPKDDVSQSSGVIDNCLTPPRKIIFFSKTFKDENYIKFIACPHLTINRQTRKPNPVSGLFLLSRNMLQLTGNEEQQH</sequence>
<dbReference type="PANTHER" id="PTHR15453:SF8">
    <property type="entry name" value="TUMOR SUPPRESSOR CANDIDATE 2"/>
    <property type="match status" value="1"/>
</dbReference>
<dbReference type="PANTHER" id="PTHR15453">
    <property type="entry name" value="TUMOR SUPPRESSOR CANDIDATE 2"/>
    <property type="match status" value="1"/>
</dbReference>